<dbReference type="EMBL" id="MU865925">
    <property type="protein sequence ID" value="KAK4452243.1"/>
    <property type="molecule type" value="Genomic_DNA"/>
</dbReference>
<dbReference type="Proteomes" id="UP001321760">
    <property type="component" value="Unassembled WGS sequence"/>
</dbReference>
<dbReference type="AlphaFoldDB" id="A0AAV9GUB3"/>
<dbReference type="InterPro" id="IPR019956">
    <property type="entry name" value="Ubiquitin_dom"/>
</dbReference>
<accession>A0AAV9GUB3</accession>
<dbReference type="InterPro" id="IPR000626">
    <property type="entry name" value="Ubiquitin-like_dom"/>
</dbReference>
<keyword evidence="4" id="KW-1185">Reference proteome</keyword>
<dbReference type="Gene3D" id="3.10.20.90">
    <property type="entry name" value="Phosphatidylinositol 3-kinase Catalytic Subunit, Chain A, domain 1"/>
    <property type="match status" value="1"/>
</dbReference>
<evidence type="ECO:0000256" key="1">
    <source>
        <dbReference type="SAM" id="MobiDB-lite"/>
    </source>
</evidence>
<comment type="caution">
    <text evidence="3">The sequence shown here is derived from an EMBL/GenBank/DDBJ whole genome shotgun (WGS) entry which is preliminary data.</text>
</comment>
<reference evidence="3" key="2">
    <citation type="submission" date="2023-05" db="EMBL/GenBank/DDBJ databases">
        <authorList>
            <consortium name="Lawrence Berkeley National Laboratory"/>
            <person name="Steindorff A."/>
            <person name="Hensen N."/>
            <person name="Bonometti L."/>
            <person name="Westerberg I."/>
            <person name="Brannstrom I.O."/>
            <person name="Guillou S."/>
            <person name="Cros-Aarteil S."/>
            <person name="Calhoun S."/>
            <person name="Haridas S."/>
            <person name="Kuo A."/>
            <person name="Mondo S."/>
            <person name="Pangilinan J."/>
            <person name="Riley R."/>
            <person name="Labutti K."/>
            <person name="Andreopoulos B."/>
            <person name="Lipzen A."/>
            <person name="Chen C."/>
            <person name="Yanf M."/>
            <person name="Daum C."/>
            <person name="Ng V."/>
            <person name="Clum A."/>
            <person name="Ohm R."/>
            <person name="Martin F."/>
            <person name="Silar P."/>
            <person name="Natvig D."/>
            <person name="Lalanne C."/>
            <person name="Gautier V."/>
            <person name="Ament-Velasquez S.L."/>
            <person name="Kruys A."/>
            <person name="Hutchinson M.I."/>
            <person name="Powell A.J."/>
            <person name="Barry K."/>
            <person name="Miller A.N."/>
            <person name="Grigoriev I.V."/>
            <person name="Debuchy R."/>
            <person name="Gladieux P."/>
            <person name="Thoren M.H."/>
            <person name="Johannesson H."/>
        </authorList>
    </citation>
    <scope>NUCLEOTIDE SEQUENCE</scope>
    <source>
        <strain evidence="3">PSN243</strain>
    </source>
</reference>
<feature type="domain" description="Ubiquitin-like" evidence="2">
    <location>
        <begin position="254"/>
        <end position="334"/>
    </location>
</feature>
<proteinExistence type="predicted"/>
<organism evidence="3 4">
    <name type="scientific">Podospora aff. communis PSN243</name>
    <dbReference type="NCBI Taxonomy" id="3040156"/>
    <lineage>
        <taxon>Eukaryota</taxon>
        <taxon>Fungi</taxon>
        <taxon>Dikarya</taxon>
        <taxon>Ascomycota</taxon>
        <taxon>Pezizomycotina</taxon>
        <taxon>Sordariomycetes</taxon>
        <taxon>Sordariomycetidae</taxon>
        <taxon>Sordariales</taxon>
        <taxon>Podosporaceae</taxon>
        <taxon>Podospora</taxon>
    </lineage>
</organism>
<evidence type="ECO:0000313" key="3">
    <source>
        <dbReference type="EMBL" id="KAK4452243.1"/>
    </source>
</evidence>
<dbReference type="SUPFAM" id="SSF54236">
    <property type="entry name" value="Ubiquitin-like"/>
    <property type="match status" value="1"/>
</dbReference>
<dbReference type="Pfam" id="PF00240">
    <property type="entry name" value="ubiquitin"/>
    <property type="match status" value="1"/>
</dbReference>
<feature type="compositionally biased region" description="Polar residues" evidence="1">
    <location>
        <begin position="11"/>
        <end position="21"/>
    </location>
</feature>
<reference evidence="3" key="1">
    <citation type="journal article" date="2023" name="Mol. Phylogenet. Evol.">
        <title>Genome-scale phylogeny and comparative genomics of the fungal order Sordariales.</title>
        <authorList>
            <person name="Hensen N."/>
            <person name="Bonometti L."/>
            <person name="Westerberg I."/>
            <person name="Brannstrom I.O."/>
            <person name="Guillou S."/>
            <person name="Cros-Aarteil S."/>
            <person name="Calhoun S."/>
            <person name="Haridas S."/>
            <person name="Kuo A."/>
            <person name="Mondo S."/>
            <person name="Pangilinan J."/>
            <person name="Riley R."/>
            <person name="LaButti K."/>
            <person name="Andreopoulos B."/>
            <person name="Lipzen A."/>
            <person name="Chen C."/>
            <person name="Yan M."/>
            <person name="Daum C."/>
            <person name="Ng V."/>
            <person name="Clum A."/>
            <person name="Steindorff A."/>
            <person name="Ohm R.A."/>
            <person name="Martin F."/>
            <person name="Silar P."/>
            <person name="Natvig D.O."/>
            <person name="Lalanne C."/>
            <person name="Gautier V."/>
            <person name="Ament-Velasquez S.L."/>
            <person name="Kruys A."/>
            <person name="Hutchinson M.I."/>
            <person name="Powell A.J."/>
            <person name="Barry K."/>
            <person name="Miller A.N."/>
            <person name="Grigoriev I.V."/>
            <person name="Debuchy R."/>
            <person name="Gladieux P."/>
            <person name="Hiltunen Thoren M."/>
            <person name="Johannesson H."/>
        </authorList>
    </citation>
    <scope>NUCLEOTIDE SEQUENCE</scope>
    <source>
        <strain evidence="3">PSN243</strain>
    </source>
</reference>
<protein>
    <recommendedName>
        <fullName evidence="2">Ubiquitin-like domain-containing protein</fullName>
    </recommendedName>
</protein>
<evidence type="ECO:0000259" key="2">
    <source>
        <dbReference type="PROSITE" id="PS50053"/>
    </source>
</evidence>
<dbReference type="InterPro" id="IPR029071">
    <property type="entry name" value="Ubiquitin-like_domsf"/>
</dbReference>
<name>A0AAV9GUB3_9PEZI</name>
<dbReference type="PANTHER" id="PTHR10666">
    <property type="entry name" value="UBIQUITIN"/>
    <property type="match status" value="1"/>
</dbReference>
<dbReference type="SMART" id="SM00213">
    <property type="entry name" value="UBQ"/>
    <property type="match status" value="1"/>
</dbReference>
<dbReference type="InterPro" id="IPR050158">
    <property type="entry name" value="Ubiquitin_ubiquitin-like"/>
</dbReference>
<dbReference type="PROSITE" id="PS50053">
    <property type="entry name" value="UBIQUITIN_2"/>
    <property type="match status" value="1"/>
</dbReference>
<gene>
    <name evidence="3" type="ORF">QBC34DRAFT_399496</name>
</gene>
<sequence length="485" mass="53863">MPLNVAMSEAPLTSLSEPTTRQQLVSVASNVEESDTKTGGVTSWFGQQGRFSITFHESKRVSDDEHPKGQYVHQNVPHSSPCFLHQLPRWALKGSEQRFSSMVEQTPDSRHPGNITGVYLLPMKSMDGLAIHAEVTKPGEGLKLKIEVDKINVASPNGTHPQGYFLVSGPDDSKSPAESLWIEGVVMPESPSKPPSRVRQFVAIMPGTGHSHREQRSIIAKAKAPSIKIKFKRSAGLGVQTPPPKIDRSHPGVFDIFVRGLKGETMVFQVLPSTTIEEVKLMIQQRSGPPASAQRLIFEGKHLDDDDCGVPRTVESYQIQKENTLHLMLRLRGLGPERRESREFPIRTLEFGPGGIIKQKFLIDEGKHTWQDEWEELIILLVEPSEYKRLTGQDPQPPKRPLQREEKATRLGIRAEADIQDDVRDVLSIAEHEHWFPSKVPFVAVDLKMEEGKMNSAEQNGVTAVATTEGSKKKKGVGSGCCVIL</sequence>
<dbReference type="PRINTS" id="PR00348">
    <property type="entry name" value="UBIQUITIN"/>
</dbReference>
<evidence type="ECO:0000313" key="4">
    <source>
        <dbReference type="Proteomes" id="UP001321760"/>
    </source>
</evidence>
<feature type="region of interest" description="Disordered" evidence="1">
    <location>
        <begin position="1"/>
        <end position="21"/>
    </location>
</feature>